<accession>A0A1E7L6P8</accession>
<feature type="compositionally biased region" description="Gly residues" evidence="1">
    <location>
        <begin position="80"/>
        <end position="91"/>
    </location>
</feature>
<dbReference type="Proteomes" id="UP000176005">
    <property type="component" value="Unassembled WGS sequence"/>
</dbReference>
<feature type="non-terminal residue" evidence="2">
    <location>
        <position position="91"/>
    </location>
</feature>
<feature type="region of interest" description="Disordered" evidence="1">
    <location>
        <begin position="65"/>
        <end position="91"/>
    </location>
</feature>
<name>A0A1E7L6P8_9ACTN</name>
<organism evidence="2 3">
    <name type="scientific">Streptomyces nanshensis</name>
    <dbReference type="NCBI Taxonomy" id="518642"/>
    <lineage>
        <taxon>Bacteria</taxon>
        <taxon>Bacillati</taxon>
        <taxon>Actinomycetota</taxon>
        <taxon>Actinomycetes</taxon>
        <taxon>Kitasatosporales</taxon>
        <taxon>Streptomycetaceae</taxon>
        <taxon>Streptomyces</taxon>
    </lineage>
</organism>
<protein>
    <submittedName>
        <fullName evidence="2">Uncharacterized protein</fullName>
    </submittedName>
</protein>
<comment type="caution">
    <text evidence="2">The sequence shown here is derived from an EMBL/GenBank/DDBJ whole genome shotgun (WGS) entry which is preliminary data.</text>
</comment>
<dbReference type="EMBL" id="LJGW01000179">
    <property type="protein sequence ID" value="OEV11885.1"/>
    <property type="molecule type" value="Genomic_DNA"/>
</dbReference>
<sequence>MALSEATSQRSRTPSGSVDVEQAQAALVEHYPRLVRLAYLVLPTSLARHRRVLTAHSLVQRALPRGREAIEAGPLPAQRGAGGPYAGPSAG</sequence>
<keyword evidence="3" id="KW-1185">Reference proteome</keyword>
<evidence type="ECO:0000313" key="2">
    <source>
        <dbReference type="EMBL" id="OEV11885.1"/>
    </source>
</evidence>
<evidence type="ECO:0000313" key="3">
    <source>
        <dbReference type="Proteomes" id="UP000176005"/>
    </source>
</evidence>
<reference evidence="2 3" key="1">
    <citation type="journal article" date="2016" name="Front. Microbiol.">
        <title>Comparative Genomics Analysis of Streptomyces Species Reveals Their Adaptation to the Marine Environment and Their Diversity at the Genomic Level.</title>
        <authorList>
            <person name="Tian X."/>
            <person name="Zhang Z."/>
            <person name="Yang T."/>
            <person name="Chen M."/>
            <person name="Li J."/>
            <person name="Chen F."/>
            <person name="Yang J."/>
            <person name="Li W."/>
            <person name="Zhang B."/>
            <person name="Zhang Z."/>
            <person name="Wu J."/>
            <person name="Zhang C."/>
            <person name="Long L."/>
            <person name="Xiao J."/>
        </authorList>
    </citation>
    <scope>NUCLEOTIDE SEQUENCE [LARGE SCALE GENOMIC DNA]</scope>
    <source>
        <strain evidence="2 3">SCSIO 10429</strain>
    </source>
</reference>
<gene>
    <name evidence="2" type="ORF">AN218_10955</name>
</gene>
<dbReference type="AlphaFoldDB" id="A0A1E7L6P8"/>
<proteinExistence type="predicted"/>
<evidence type="ECO:0000256" key="1">
    <source>
        <dbReference type="SAM" id="MobiDB-lite"/>
    </source>
</evidence>